<dbReference type="Pfam" id="PF10358">
    <property type="entry name" value="NT-C2"/>
    <property type="match status" value="1"/>
</dbReference>
<dbReference type="GeneID" id="14910147"/>
<dbReference type="EMBL" id="GL983250">
    <property type="protein sequence ID" value="EGR33959.1"/>
    <property type="molecule type" value="Genomic_DNA"/>
</dbReference>
<dbReference type="RefSeq" id="XP_004039263.1">
    <property type="nucleotide sequence ID" value="XM_004039215.1"/>
</dbReference>
<gene>
    <name evidence="2" type="ORF">IMG5_029430</name>
</gene>
<evidence type="ECO:0000313" key="2">
    <source>
        <dbReference type="EMBL" id="EGR33959.1"/>
    </source>
</evidence>
<evidence type="ECO:0000313" key="3">
    <source>
        <dbReference type="Proteomes" id="UP000008983"/>
    </source>
</evidence>
<dbReference type="AlphaFoldDB" id="G0QLE3"/>
<feature type="domain" description="C2 NT-type" evidence="1">
    <location>
        <begin position="21"/>
        <end position="138"/>
    </location>
</feature>
<organism evidence="2 3">
    <name type="scientific">Ichthyophthirius multifiliis</name>
    <name type="common">White spot disease agent</name>
    <name type="synonym">Ich</name>
    <dbReference type="NCBI Taxonomy" id="5932"/>
    <lineage>
        <taxon>Eukaryota</taxon>
        <taxon>Sar</taxon>
        <taxon>Alveolata</taxon>
        <taxon>Ciliophora</taxon>
        <taxon>Intramacronucleata</taxon>
        <taxon>Oligohymenophorea</taxon>
        <taxon>Hymenostomatida</taxon>
        <taxon>Ophryoglenina</taxon>
        <taxon>Ichthyophthirius</taxon>
    </lineage>
</organism>
<reference evidence="2 3" key="1">
    <citation type="submission" date="2011-07" db="EMBL/GenBank/DDBJ databases">
        <authorList>
            <person name="Coyne R."/>
            <person name="Brami D."/>
            <person name="Johnson J."/>
            <person name="Hostetler J."/>
            <person name="Hannick L."/>
            <person name="Clark T."/>
            <person name="Cassidy-Hanley D."/>
            <person name="Inman J."/>
        </authorList>
    </citation>
    <scope>NUCLEOTIDE SEQUENCE [LARGE SCALE GENOMIC DNA]</scope>
    <source>
        <strain evidence="2 3">G5</strain>
    </source>
</reference>
<sequence>IHNKNKNYSSLSFKYIKMESQYFDFEVEIKKLHTNYISQNAYFQVSLQKDDNIIENKRKIPFNVYNYDLNINEIFQFKQKFKMNQKKNDIENEYAEIQFQIYQDEKEKQIFGIYQINLSDYIKKYPNNNYNINDFLNNCQYKTTKIFFDIKFERSDISTSSSENSCSMKFITEIKQQSPCQSKQQIHKSIEYSGVKQPNTNSLTPKIKLTSQNRFYTQNQIEKKK</sequence>
<proteinExistence type="predicted"/>
<dbReference type="Proteomes" id="UP000008983">
    <property type="component" value="Unassembled WGS sequence"/>
</dbReference>
<feature type="non-terminal residue" evidence="2">
    <location>
        <position position="1"/>
    </location>
</feature>
<dbReference type="InterPro" id="IPR019448">
    <property type="entry name" value="NT-C2"/>
</dbReference>
<dbReference type="InParanoid" id="G0QLE3"/>
<accession>G0QLE3</accession>
<evidence type="ECO:0000259" key="1">
    <source>
        <dbReference type="Pfam" id="PF10358"/>
    </source>
</evidence>
<protein>
    <recommendedName>
        <fullName evidence="1">C2 NT-type domain-containing protein</fullName>
    </recommendedName>
</protein>
<name>G0QLE3_ICHMU</name>
<keyword evidence="3" id="KW-1185">Reference proteome</keyword>